<feature type="compositionally biased region" description="Polar residues" evidence="1">
    <location>
        <begin position="44"/>
        <end position="59"/>
    </location>
</feature>
<dbReference type="SMR" id="A0A8T3BFE6"/>
<accession>A0A8T3BFE6</accession>
<name>A0A8T3BFE6_DENNO</name>
<feature type="compositionally biased region" description="Polar residues" evidence="1">
    <location>
        <begin position="1"/>
        <end position="18"/>
    </location>
</feature>
<dbReference type="AlphaFoldDB" id="A0A8T3BFE6"/>
<reference evidence="2" key="1">
    <citation type="journal article" date="2022" name="Front. Genet.">
        <title>Chromosome-Scale Assembly of the Dendrobium nobile Genome Provides Insights Into the Molecular Mechanism of the Biosynthesis of the Medicinal Active Ingredient of Dendrobium.</title>
        <authorList>
            <person name="Xu Q."/>
            <person name="Niu S.-C."/>
            <person name="Li K.-L."/>
            <person name="Zheng P.-J."/>
            <person name="Zhang X.-J."/>
            <person name="Jia Y."/>
            <person name="Liu Y."/>
            <person name="Niu Y.-X."/>
            <person name="Yu L.-H."/>
            <person name="Chen D.-F."/>
            <person name="Zhang G.-Q."/>
        </authorList>
    </citation>
    <scope>NUCLEOTIDE SEQUENCE</scope>
    <source>
        <tissue evidence="2">Leaf</tissue>
    </source>
</reference>
<feature type="region of interest" description="Disordered" evidence="1">
    <location>
        <begin position="1"/>
        <end position="63"/>
    </location>
</feature>
<dbReference type="Proteomes" id="UP000829196">
    <property type="component" value="Unassembled WGS sequence"/>
</dbReference>
<organism evidence="2 3">
    <name type="scientific">Dendrobium nobile</name>
    <name type="common">Orchid</name>
    <dbReference type="NCBI Taxonomy" id="94219"/>
    <lineage>
        <taxon>Eukaryota</taxon>
        <taxon>Viridiplantae</taxon>
        <taxon>Streptophyta</taxon>
        <taxon>Embryophyta</taxon>
        <taxon>Tracheophyta</taxon>
        <taxon>Spermatophyta</taxon>
        <taxon>Magnoliopsida</taxon>
        <taxon>Liliopsida</taxon>
        <taxon>Asparagales</taxon>
        <taxon>Orchidaceae</taxon>
        <taxon>Epidendroideae</taxon>
        <taxon>Malaxideae</taxon>
        <taxon>Dendrobiinae</taxon>
        <taxon>Dendrobium</taxon>
    </lineage>
</organism>
<proteinExistence type="predicted"/>
<evidence type="ECO:0000313" key="2">
    <source>
        <dbReference type="EMBL" id="KAI0510645.1"/>
    </source>
</evidence>
<protein>
    <submittedName>
        <fullName evidence="2">Uncharacterized protein</fullName>
    </submittedName>
</protein>
<evidence type="ECO:0000313" key="3">
    <source>
        <dbReference type="Proteomes" id="UP000829196"/>
    </source>
</evidence>
<sequence>MFLKINQRTAQSNSSSGFPFSKFGRNKDSVRIRQQGKKGRNLIQEISSNERNPPTSRSSVGPLLHFLSSRGRLALAKR</sequence>
<dbReference type="EMBL" id="JAGYWB010000009">
    <property type="protein sequence ID" value="KAI0510645.1"/>
    <property type="molecule type" value="Genomic_DNA"/>
</dbReference>
<keyword evidence="3" id="KW-1185">Reference proteome</keyword>
<comment type="caution">
    <text evidence="2">The sequence shown here is derived from an EMBL/GenBank/DDBJ whole genome shotgun (WGS) entry which is preliminary data.</text>
</comment>
<gene>
    <name evidence="2" type="ORF">KFK09_011253</name>
</gene>
<evidence type="ECO:0000256" key="1">
    <source>
        <dbReference type="SAM" id="MobiDB-lite"/>
    </source>
</evidence>